<name>A0A5Y1QX04_CAMJU</name>
<evidence type="ECO:0000313" key="1">
    <source>
        <dbReference type="EMBL" id="EAL8884971.1"/>
    </source>
</evidence>
<sequence>MGKKKFTLQLGEKPYIISAKPDGFGMRLSSMLIGMYLAEKLGFNFGFVWDNITETQDESILGVNEKFIGINLEKKENIFNFNFIKKYSLDDFNIKKNHGFKLHSKIRTFDEIKSPPFENEWGWYSAGIEGGLPSNWILNCNEIECLIDLKRIFYNLDFKENLRYIINQVINLVKTFGEDFIALHIRGADIIYGDYYKKWSLQDFVGDKVFPYEIALEIIKRHANANVKIIIFGQDVKSNMKLLNYIVENKILPKNKIFTVDEFINQTFNIFERTFFEMNLMSHALKIYTPGIQAQKSAFSQCAMMIAGRKNIISYHEIFSLKQQYQIIKSNLGLLGLDSLYDSMAYFQLYKLSRILNLTLDLSLNYIKKAMELDQDNDAWGIHYIYCCFLLGDLEAIETFLKVLLDSNKLNNLLQTFIISKSMRIYKEQEDCFISFRSTKIYPMINYVGIWLNYHYGEFVRMYKMYKNYQKYFNDLEVDTQCFFSCYQKKDLISNSAVLIVKNHLSYKLGKILLECKNLKDFVEIPIIIKYFLWESKNEKAYFKSFLFEIEKLDDYNQSCSITNYLSYQLGKLIIESFKGWYKGYLLLLPYRAFILYRKIKKDKR</sequence>
<proteinExistence type="predicted"/>
<organism evidence="1">
    <name type="scientific">Campylobacter jejuni</name>
    <dbReference type="NCBI Taxonomy" id="197"/>
    <lineage>
        <taxon>Bacteria</taxon>
        <taxon>Pseudomonadati</taxon>
        <taxon>Campylobacterota</taxon>
        <taxon>Epsilonproteobacteria</taxon>
        <taxon>Campylobacterales</taxon>
        <taxon>Campylobacteraceae</taxon>
        <taxon>Campylobacter</taxon>
    </lineage>
</organism>
<accession>A0A5Y1QX04</accession>
<dbReference type="AlphaFoldDB" id="A0A5Y1QX04"/>
<comment type="caution">
    <text evidence="1">The sequence shown here is derived from an EMBL/GenBank/DDBJ whole genome shotgun (WGS) entry which is preliminary data.</text>
</comment>
<dbReference type="RefSeq" id="WP_071616202.1">
    <property type="nucleotide sequence ID" value="NZ_AP028383.1"/>
</dbReference>
<gene>
    <name evidence="1" type="ORF">D0B30_08705</name>
</gene>
<dbReference type="EMBL" id="AACSBG010000026">
    <property type="protein sequence ID" value="EAL8884971.1"/>
    <property type="molecule type" value="Genomic_DNA"/>
</dbReference>
<protein>
    <recommendedName>
        <fullName evidence="2">Sugar transferase</fullName>
    </recommendedName>
</protein>
<reference evidence="1" key="1">
    <citation type="submission" date="2018-08" db="EMBL/GenBank/DDBJ databases">
        <authorList>
            <consortium name="PulseNet: The National Subtyping Network for Foodborne Disease Surveillance"/>
            <person name="Tarr C.L."/>
            <person name="Trees E."/>
            <person name="Katz L.S."/>
            <person name="Carleton-Romer H.A."/>
            <person name="Stroika S."/>
            <person name="Kucerova Z."/>
            <person name="Roache K.F."/>
            <person name="Sabol A.L."/>
            <person name="Besser J."/>
            <person name="Gerner-Smidt P."/>
        </authorList>
    </citation>
    <scope>NUCLEOTIDE SEQUENCE</scope>
    <source>
        <strain evidence="1">PNUSAC005491</strain>
    </source>
</reference>
<evidence type="ECO:0008006" key="2">
    <source>
        <dbReference type="Google" id="ProtNLM"/>
    </source>
</evidence>